<keyword evidence="1" id="KW-0175">Coiled coil</keyword>
<evidence type="ECO:0000313" key="3">
    <source>
        <dbReference type="Proteomes" id="UP001171916"/>
    </source>
</evidence>
<dbReference type="EMBL" id="JAUEPH010000002">
    <property type="protein sequence ID" value="MDN3203400.1"/>
    <property type="molecule type" value="Genomic_DNA"/>
</dbReference>
<dbReference type="Proteomes" id="UP001171916">
    <property type="component" value="Unassembled WGS sequence"/>
</dbReference>
<dbReference type="RefSeq" id="WP_289998962.1">
    <property type="nucleotide sequence ID" value="NZ_JAUEPH010000002.1"/>
</dbReference>
<name>A0ABT7YAG8_9BACT</name>
<sequence>MANLMNATSSNPLNNFKLTDLFDQFNCPDVGEFVFDGVVLSLDKGTITFSGNLKMDGPLKVFQNYLSLGDSVAVTATLKTVNKDLSTKLKPQSVIFMATDSSFKEIFSGVTLTQVNLQLSISQNASAWSITPEISGTFDVDGLTDSDQSTLQLQIFAESNALQLTATAASITSPFGIPNLILENIVIKGALASASSFSLNSKFTSGTNEFDFSGVINATGIGIKASATSFSLTDITNIFNEISPAGLALPDFDVQFKDTSISLATAACTIDGKSIEKGLVVSSTITAHSYTFQSNAQISSGGVVFDGELGDLKFGPVDLKKTNLDFQLYKKSLQKPAKFMIKGEAVIEGLTLDCGVYFEKDTTTTTVLYALIDASSFNFAQIIPAAKGTFVNELSFSKIGFVYASAACKTQNEGFDFDVQQGLQLMAILEEIPALSELTREKQIGLELSAHFGTPTDISIALPDTRLHLGKSVTTDPLKIQINITPEPALVLEFGLDVDIPNQNTPLHFAMSLTVDELEAKGAVQMDNYWKNPFGVNGLKIGPHVALQLDIIYEQFVSTGIPSGFGLAGGLEIAGTTVNMAVAISEDPMDEILSGELDNLKPADLINFASQIFGLNIPEVPDFFDLKKLEIYIAPAGGTIGTIVYQQGFSFAADMVIAGEEIAMYTSISDSGIKGSGKIEGMTLGPLKISGENGKDAQVDLELTTSNQEVLIDGCFSFLNSSEGLYLSISNHGLTFQFSLHFAEALEFDIHAASSGKISDPSSLDFELSGSMEQDIIEYLETTVEEQIKNTLDKGEEDITKAQQQVDQAQKEYEAAFDAANSKLTDAQNTADAELKKLQDALTATKSEWAGKISDAQNSVNTAKGAYDKAFSNAEGAVTAAQQKFDNGVAAAQDKLNQAQDTFNKGVQDAQSKLNAAQKAYDDSFGAAEKKVDSLLKKCHDLKKDHYHYGTTLAAYGVAYAALKAAKLVLEGIEKGGDYAAFQSAKAALSAAQTGVNYTALQAAKSALSAAQTGVDYGALQTAKAALKAVQTGTEYTAWQAAQKTLSGVQVAGQQAIDAANSAITNIGSTAAYVALEAAKKALEAVQNGPLAIAVKTAQAALAAAKLGAEGVEAVSAYLAEQAEKMIDITSFTFSAGLKAVESGDLFDAEVKGTITGAPFDWKVDLDVKNVTDFIHTIYTKLFDELKSLAKV</sequence>
<evidence type="ECO:0000313" key="2">
    <source>
        <dbReference type="EMBL" id="MDN3203400.1"/>
    </source>
</evidence>
<comment type="caution">
    <text evidence="2">The sequence shown here is derived from an EMBL/GenBank/DDBJ whole genome shotgun (WGS) entry which is preliminary data.</text>
</comment>
<feature type="coiled-coil region" evidence="1">
    <location>
        <begin position="785"/>
        <end position="848"/>
    </location>
</feature>
<protein>
    <submittedName>
        <fullName evidence="2">Uncharacterized protein</fullName>
    </submittedName>
</protein>
<accession>A0ABT7YAG8</accession>
<keyword evidence="3" id="KW-1185">Reference proteome</keyword>
<organism evidence="2 3">
    <name type="scientific">Algoriphagus sediminis</name>
    <dbReference type="NCBI Taxonomy" id="3057113"/>
    <lineage>
        <taxon>Bacteria</taxon>
        <taxon>Pseudomonadati</taxon>
        <taxon>Bacteroidota</taxon>
        <taxon>Cytophagia</taxon>
        <taxon>Cytophagales</taxon>
        <taxon>Cyclobacteriaceae</taxon>
        <taxon>Algoriphagus</taxon>
    </lineage>
</organism>
<gene>
    <name evidence="2" type="ORF">QVH07_04545</name>
</gene>
<proteinExistence type="predicted"/>
<reference evidence="2" key="1">
    <citation type="submission" date="2023-06" db="EMBL/GenBank/DDBJ databases">
        <title>Robiginitalea aurantiacus sp. nov. and Algoriphagus sediminis sp. nov., isolated from coastal sediment.</title>
        <authorList>
            <person name="Zhou Z.Y."/>
            <person name="An J."/>
            <person name="Jia Y.W."/>
            <person name="Du Z.J."/>
        </authorList>
    </citation>
    <scope>NUCLEOTIDE SEQUENCE</scope>
    <source>
        <strain evidence="2">C2-7</strain>
    </source>
</reference>
<evidence type="ECO:0000256" key="1">
    <source>
        <dbReference type="SAM" id="Coils"/>
    </source>
</evidence>